<gene>
    <name evidence="1" type="ORF">COC69_12645</name>
</gene>
<protein>
    <submittedName>
        <fullName evidence="1">Uncharacterized protein</fullName>
    </submittedName>
</protein>
<name>A0A9X7CNM9_BACCE</name>
<evidence type="ECO:0000313" key="1">
    <source>
        <dbReference type="EMBL" id="PGS79302.1"/>
    </source>
</evidence>
<organism evidence="1 2">
    <name type="scientific">Bacillus cereus</name>
    <dbReference type="NCBI Taxonomy" id="1396"/>
    <lineage>
        <taxon>Bacteria</taxon>
        <taxon>Bacillati</taxon>
        <taxon>Bacillota</taxon>
        <taxon>Bacilli</taxon>
        <taxon>Bacillales</taxon>
        <taxon>Bacillaceae</taxon>
        <taxon>Bacillus</taxon>
        <taxon>Bacillus cereus group</taxon>
    </lineage>
</organism>
<dbReference type="RefSeq" id="WP_098782734.1">
    <property type="nucleotide sequence ID" value="NZ_NULI01000063.1"/>
</dbReference>
<dbReference type="AlphaFoldDB" id="A0A9X7CNM9"/>
<evidence type="ECO:0000313" key="2">
    <source>
        <dbReference type="Proteomes" id="UP000224203"/>
    </source>
</evidence>
<reference evidence="1 2" key="1">
    <citation type="submission" date="2017-09" db="EMBL/GenBank/DDBJ databases">
        <title>Large-scale bioinformatics analysis of Bacillus genomes uncovers conserved roles of natural products in bacterial physiology.</title>
        <authorList>
            <consortium name="Agbiome Team Llc"/>
            <person name="Bleich R.M."/>
            <person name="Grubbs K.J."/>
            <person name="Santa Maria K.C."/>
            <person name="Allen S.E."/>
            <person name="Farag S."/>
            <person name="Shank E.A."/>
            <person name="Bowers A."/>
        </authorList>
    </citation>
    <scope>NUCLEOTIDE SEQUENCE [LARGE SCALE GENOMIC DNA]</scope>
    <source>
        <strain evidence="1 2">AFS041711</strain>
    </source>
</reference>
<proteinExistence type="predicted"/>
<dbReference type="EMBL" id="NULI01000063">
    <property type="protein sequence ID" value="PGS79302.1"/>
    <property type="molecule type" value="Genomic_DNA"/>
</dbReference>
<dbReference type="Proteomes" id="UP000224203">
    <property type="component" value="Unassembled WGS sequence"/>
</dbReference>
<sequence>MELKTYKHIEYNPTNVLEQTIYNLTEKTLLDTGFKITSVRQADMKGNINVIFESTINTNGLFDNATSNNTRD</sequence>
<accession>A0A9X7CNM9</accession>
<comment type="caution">
    <text evidence="1">The sequence shown here is derived from an EMBL/GenBank/DDBJ whole genome shotgun (WGS) entry which is preliminary data.</text>
</comment>